<evidence type="ECO:0000313" key="1">
    <source>
        <dbReference type="EMBL" id="KAL2337337.1"/>
    </source>
</evidence>
<dbReference type="AlphaFoldDB" id="A0ABD1MPA0"/>
<evidence type="ECO:0000313" key="2">
    <source>
        <dbReference type="Proteomes" id="UP001603857"/>
    </source>
</evidence>
<gene>
    <name evidence="1" type="ORF">Fmac_011783</name>
</gene>
<name>A0ABD1MPA0_9FABA</name>
<reference evidence="1 2" key="1">
    <citation type="submission" date="2024-08" db="EMBL/GenBank/DDBJ databases">
        <title>Insights into the chromosomal genome structure of Flemingia macrophylla.</title>
        <authorList>
            <person name="Ding Y."/>
            <person name="Zhao Y."/>
            <person name="Bi W."/>
            <person name="Wu M."/>
            <person name="Zhao G."/>
            <person name="Gong Y."/>
            <person name="Li W."/>
            <person name="Zhang P."/>
        </authorList>
    </citation>
    <scope>NUCLEOTIDE SEQUENCE [LARGE SCALE GENOMIC DNA]</scope>
    <source>
        <strain evidence="1">DYQJB</strain>
        <tissue evidence="1">Leaf</tissue>
    </source>
</reference>
<keyword evidence="2" id="KW-1185">Reference proteome</keyword>
<dbReference type="EMBL" id="JBGMDY010000004">
    <property type="protein sequence ID" value="KAL2337337.1"/>
    <property type="molecule type" value="Genomic_DNA"/>
</dbReference>
<accession>A0ABD1MPA0</accession>
<comment type="caution">
    <text evidence="1">The sequence shown here is derived from an EMBL/GenBank/DDBJ whole genome shotgun (WGS) entry which is preliminary data.</text>
</comment>
<dbReference type="Proteomes" id="UP001603857">
    <property type="component" value="Unassembled WGS sequence"/>
</dbReference>
<organism evidence="1 2">
    <name type="scientific">Flemingia macrophylla</name>
    <dbReference type="NCBI Taxonomy" id="520843"/>
    <lineage>
        <taxon>Eukaryota</taxon>
        <taxon>Viridiplantae</taxon>
        <taxon>Streptophyta</taxon>
        <taxon>Embryophyta</taxon>
        <taxon>Tracheophyta</taxon>
        <taxon>Spermatophyta</taxon>
        <taxon>Magnoliopsida</taxon>
        <taxon>eudicotyledons</taxon>
        <taxon>Gunneridae</taxon>
        <taxon>Pentapetalae</taxon>
        <taxon>rosids</taxon>
        <taxon>fabids</taxon>
        <taxon>Fabales</taxon>
        <taxon>Fabaceae</taxon>
        <taxon>Papilionoideae</taxon>
        <taxon>50 kb inversion clade</taxon>
        <taxon>NPAAA clade</taxon>
        <taxon>indigoferoid/millettioid clade</taxon>
        <taxon>Phaseoleae</taxon>
        <taxon>Flemingia</taxon>
    </lineage>
</organism>
<sequence length="57" mass="6515">MNTFFHEFMENCAVDEDVGVDAEWFTPNFLNEIRDSMNSKSLAGPSKGTFSYAPKKY</sequence>
<proteinExistence type="predicted"/>
<protein>
    <submittedName>
        <fullName evidence="1">Uncharacterized protein</fullName>
    </submittedName>
</protein>